<dbReference type="EMBL" id="CP019717">
    <property type="protein sequence ID" value="QHZ53014.1"/>
    <property type="molecule type" value="Genomic_DNA"/>
</dbReference>
<dbReference type="Proteomes" id="UP000239833">
    <property type="component" value="Chromosome"/>
</dbReference>
<dbReference type="Proteomes" id="UP000464330">
    <property type="component" value="Chromosome"/>
</dbReference>
<dbReference type="InterPro" id="IPR029903">
    <property type="entry name" value="RmlD-like-bd"/>
</dbReference>
<reference evidence="6" key="1">
    <citation type="submission" date="2017-02" db="EMBL/GenBank/DDBJ databases">
        <title>Delineation of Paenibacillus larvae strains originating from foulbrood outbreaks.</title>
        <authorList>
            <person name="Beims H."/>
            <person name="Bunk B."/>
            <person name="Sproeer C."/>
            <person name="Mohr K.I."/>
            <person name="Pradella S."/>
            <person name="Guenther G."/>
            <person name="Rohde M."/>
            <person name="von der Ohe W."/>
            <person name="Steinert M."/>
        </authorList>
    </citation>
    <scope>NUCLEOTIDE SEQUENCE [LARGE SCALE GENOMIC DNA]</scope>
    <source>
        <strain evidence="6">Eric_III</strain>
    </source>
</reference>
<evidence type="ECO:0000313" key="7">
    <source>
        <dbReference type="Proteomes" id="UP000464330"/>
    </source>
</evidence>
<accession>A0A2L1TKH3</accession>
<accession>A0A8B6WWG2</accession>
<evidence type="ECO:0000313" key="6">
    <source>
        <dbReference type="Proteomes" id="UP000239833"/>
    </source>
</evidence>
<dbReference type="InterPro" id="IPR005913">
    <property type="entry name" value="dTDP_dehydrorham_reduct"/>
</dbReference>
<dbReference type="Pfam" id="PF04321">
    <property type="entry name" value="RmlD_sub_bind"/>
    <property type="match status" value="1"/>
</dbReference>
<dbReference type="GO" id="GO:0019305">
    <property type="term" value="P:dTDP-rhamnose biosynthetic process"/>
    <property type="evidence" value="ECO:0007669"/>
    <property type="project" value="UniProtKB-UniPathway"/>
</dbReference>
<protein>
    <recommendedName>
        <fullName evidence="2">dTDP-4-dehydrorhamnose reductase</fullName>
        <ecNumber evidence="2">1.1.1.133</ecNumber>
    </recommendedName>
</protein>
<keyword evidence="2" id="KW-0560">Oxidoreductase</keyword>
<keyword evidence="2" id="KW-0521">NADP</keyword>
<accession>A0A6C0QW59</accession>
<dbReference type="Gene3D" id="3.40.50.720">
    <property type="entry name" value="NAD(P)-binding Rossmann-like Domain"/>
    <property type="match status" value="1"/>
</dbReference>
<evidence type="ECO:0000256" key="2">
    <source>
        <dbReference type="RuleBase" id="RU364082"/>
    </source>
</evidence>
<dbReference type="AlphaFoldDB" id="A0A2L1TKH3"/>
<dbReference type="InterPro" id="IPR036291">
    <property type="entry name" value="NAD(P)-bd_dom_sf"/>
</dbReference>
<dbReference type="GO" id="GO:0008831">
    <property type="term" value="F:dTDP-4-dehydrorhamnose reductase activity"/>
    <property type="evidence" value="ECO:0007669"/>
    <property type="project" value="UniProtKB-EC"/>
</dbReference>
<comment type="function">
    <text evidence="2">Catalyzes the reduction of dTDP-6-deoxy-L-lyxo-4-hexulose to yield dTDP-L-rhamnose.</text>
</comment>
<dbReference type="GeneID" id="64220061"/>
<name>A0A2L1TKH3_9BACL</name>
<comment type="similarity">
    <text evidence="1 2">Belongs to the dTDP-4-dehydrorhamnose reductase family.</text>
</comment>
<gene>
    <name evidence="4" type="ORF">ERICIII_03711</name>
    <name evidence="5" type="ORF">ERICV_03923</name>
</gene>
<dbReference type="STRING" id="147375.BXP28_10755"/>
<evidence type="ECO:0000259" key="3">
    <source>
        <dbReference type="Pfam" id="PF04321"/>
    </source>
</evidence>
<dbReference type="RefSeq" id="WP_024094822.1">
    <property type="nucleotide sequence ID" value="NZ_CP019651.1"/>
</dbReference>
<dbReference type="EMBL" id="CP019655">
    <property type="protein sequence ID" value="AVF27820.1"/>
    <property type="molecule type" value="Genomic_DNA"/>
</dbReference>
<dbReference type="EC" id="1.1.1.133" evidence="2"/>
<evidence type="ECO:0000256" key="1">
    <source>
        <dbReference type="ARBA" id="ARBA00010944"/>
    </source>
</evidence>
<dbReference type="PANTHER" id="PTHR10491">
    <property type="entry name" value="DTDP-4-DEHYDRORHAMNOSE REDUCTASE"/>
    <property type="match status" value="1"/>
</dbReference>
<reference evidence="4 7" key="2">
    <citation type="journal article" date="2020" name="Int. J. Med. Microbiol.">
        <title>Discovery of Paenibacillus larvae ERIC V: Phenotypic and genomic comparison to genotypes ERIC I-IV reveal different inventories of virulence factors which correlate with epidemiological prevalences of American Foulbrood.</title>
        <authorList>
            <person name="Beims H."/>
            <person name="Bunk B."/>
            <person name="Erler S."/>
            <person name="Mohr K.I."/>
            <person name="Sproer C."/>
            <person name="Pradella S."/>
            <person name="Gunther G."/>
            <person name="Rohde M."/>
            <person name="von der Ohe W."/>
            <person name="Steinert M."/>
        </authorList>
    </citation>
    <scope>NUCLEOTIDE SEQUENCE</scope>
    <source>
        <strain evidence="4">Eric_III</strain>
        <strain evidence="5">Eric_V</strain>
    </source>
</reference>
<dbReference type="CDD" id="cd05254">
    <property type="entry name" value="dTDP_HR_like_SDR_e"/>
    <property type="match status" value="1"/>
</dbReference>
<proteinExistence type="inferred from homology"/>
<organism evidence="4 6">
    <name type="scientific">Paenibacillus larvae subsp. larvae</name>
    <dbReference type="NCBI Taxonomy" id="147375"/>
    <lineage>
        <taxon>Bacteria</taxon>
        <taxon>Bacillati</taxon>
        <taxon>Bacillota</taxon>
        <taxon>Bacilli</taxon>
        <taxon>Bacillales</taxon>
        <taxon>Paenibacillaceae</taxon>
        <taxon>Paenibacillus</taxon>
    </lineage>
</organism>
<dbReference type="SUPFAM" id="SSF51735">
    <property type="entry name" value="NAD(P)-binding Rossmann-fold domains"/>
    <property type="match status" value="1"/>
</dbReference>
<comment type="pathway">
    <text evidence="2">Carbohydrate biosynthesis; dTDP-L-rhamnose biosynthesis.</text>
</comment>
<dbReference type="UniPathway" id="UPA00124"/>
<sequence length="276" mass="31362">MKVLIMGGDGMAGHLMVRYFREKTPHSVFYTSRNQKDPGSLYTDARDLVLVRHVVEAVHPDILVNCIGILNDSAERDPAQAYHVNGRLPHLLKQVVNQVGGKLVQISTDCVFSGKQGGHEEWERPDGFTVYSRSKAMGEVKDAPHLTIRTSIVGPEIRQNGIGLLNWFLNQSGEVKGYTEAYWNGVTTLELAKFVHHVMEDTSLNGIVHLTAPEQVSKYELLQLFRNIFEKKDVELIPDSKVKLDRTLRSTRKDMVYRVPDYEQMLTELKEWMAGR</sequence>
<dbReference type="GO" id="GO:0005829">
    <property type="term" value="C:cytosol"/>
    <property type="evidence" value="ECO:0007669"/>
    <property type="project" value="TreeGrafter"/>
</dbReference>
<dbReference type="PANTHER" id="PTHR10491:SF4">
    <property type="entry name" value="METHIONINE ADENOSYLTRANSFERASE 2 SUBUNIT BETA"/>
    <property type="match status" value="1"/>
</dbReference>
<evidence type="ECO:0000313" key="4">
    <source>
        <dbReference type="EMBL" id="AVF27820.1"/>
    </source>
</evidence>
<feature type="domain" description="RmlD-like substrate binding" evidence="3">
    <location>
        <begin position="1"/>
        <end position="237"/>
    </location>
</feature>
<evidence type="ECO:0000313" key="5">
    <source>
        <dbReference type="EMBL" id="QHZ53014.1"/>
    </source>
</evidence>